<dbReference type="GO" id="GO:0008198">
    <property type="term" value="F:ferrous iron binding"/>
    <property type="evidence" value="ECO:0007669"/>
    <property type="project" value="TreeGrafter"/>
</dbReference>
<gene>
    <name evidence="7" type="ORF">BLA60_09960</name>
</gene>
<dbReference type="InterPro" id="IPR010300">
    <property type="entry name" value="CDO_1"/>
</dbReference>
<dbReference type="RefSeq" id="WP_075132487.1">
    <property type="nucleotide sequence ID" value="NZ_MSIF01000003.1"/>
</dbReference>
<keyword evidence="3 7" id="KW-0223">Dioxygenase</keyword>
<feature type="binding site" evidence="6">
    <location>
        <position position="91"/>
    </location>
    <ligand>
        <name>Fe cation</name>
        <dbReference type="ChEBI" id="CHEBI:24875"/>
        <note>catalytic</note>
    </ligand>
</feature>
<keyword evidence="4" id="KW-0560">Oxidoreductase</keyword>
<dbReference type="InterPro" id="IPR011051">
    <property type="entry name" value="RmlC_Cupin_sf"/>
</dbReference>
<dbReference type="CDD" id="cd10548">
    <property type="entry name" value="cupin_CDO"/>
    <property type="match status" value="1"/>
</dbReference>
<sequence>MTSSLVDVPEVLAEVDLPELRALLHPERELWSAGQLRSLTGQVAGELTTALLVTARYRSDQRWWARLALTGGVELWLLSWLPGQATRPHDHGGASGSFTVLRGTLTETFRYPRGTVQRGERRTGETVAFGAGRAHVVANTGIEAALSVHAYSPPLVPTREYRSLADLNGATT</sequence>
<feature type="binding site" evidence="6">
    <location>
        <position position="89"/>
    </location>
    <ligand>
        <name>Fe cation</name>
        <dbReference type="ChEBI" id="CHEBI:24875"/>
        <note>catalytic</note>
    </ligand>
</feature>
<feature type="binding site" evidence="6">
    <location>
        <position position="135"/>
    </location>
    <ligand>
        <name>Fe cation</name>
        <dbReference type="ChEBI" id="CHEBI:24875"/>
        <note>catalytic</note>
    </ligand>
</feature>
<accession>A0A7Z1B0B2</accession>
<dbReference type="PANTHER" id="PTHR12918">
    <property type="entry name" value="CYSTEINE DIOXYGENASE"/>
    <property type="match status" value="1"/>
</dbReference>
<dbReference type="PANTHER" id="PTHR12918:SF1">
    <property type="entry name" value="CYSTEINE DIOXYGENASE TYPE 1"/>
    <property type="match status" value="1"/>
</dbReference>
<evidence type="ECO:0000313" key="7">
    <source>
        <dbReference type="EMBL" id="OLF12296.1"/>
    </source>
</evidence>
<proteinExistence type="inferred from homology"/>
<reference evidence="7 8" key="1">
    <citation type="submission" date="2016-12" db="EMBL/GenBank/DDBJ databases">
        <title>The draft genome sequence of Actinophytocola xinjiangensis.</title>
        <authorList>
            <person name="Wang W."/>
            <person name="Yuan L."/>
        </authorList>
    </citation>
    <scope>NUCLEOTIDE SEQUENCE [LARGE SCALE GENOMIC DNA]</scope>
    <source>
        <strain evidence="7 8">CGMCC 4.4663</strain>
    </source>
</reference>
<comment type="similarity">
    <text evidence="1">Belongs to the cysteine dioxygenase family.</text>
</comment>
<evidence type="ECO:0000256" key="3">
    <source>
        <dbReference type="ARBA" id="ARBA00022964"/>
    </source>
</evidence>
<dbReference type="Pfam" id="PF05995">
    <property type="entry name" value="CDO_I"/>
    <property type="match status" value="1"/>
</dbReference>
<dbReference type="InterPro" id="IPR014710">
    <property type="entry name" value="RmlC-like_jellyroll"/>
</dbReference>
<dbReference type="EMBL" id="MSIF01000003">
    <property type="protein sequence ID" value="OLF12296.1"/>
    <property type="molecule type" value="Genomic_DNA"/>
</dbReference>
<keyword evidence="2 6" id="KW-0479">Metal-binding</keyword>
<evidence type="ECO:0000256" key="5">
    <source>
        <dbReference type="ARBA" id="ARBA00023004"/>
    </source>
</evidence>
<evidence type="ECO:0000256" key="6">
    <source>
        <dbReference type="PIRSR" id="PIRSR610300-51"/>
    </source>
</evidence>
<dbReference type="Proteomes" id="UP000185696">
    <property type="component" value="Unassembled WGS sequence"/>
</dbReference>
<protein>
    <submittedName>
        <fullName evidence="7">Cysteine dioxygenase</fullName>
    </submittedName>
</protein>
<dbReference type="Gene3D" id="2.60.120.10">
    <property type="entry name" value="Jelly Rolls"/>
    <property type="match status" value="1"/>
</dbReference>
<dbReference type="AlphaFoldDB" id="A0A7Z1B0B2"/>
<keyword evidence="8" id="KW-1185">Reference proteome</keyword>
<comment type="caution">
    <text evidence="7">The sequence shown here is derived from an EMBL/GenBank/DDBJ whole genome shotgun (WGS) entry which is preliminary data.</text>
</comment>
<evidence type="ECO:0000313" key="8">
    <source>
        <dbReference type="Proteomes" id="UP000185696"/>
    </source>
</evidence>
<evidence type="ECO:0000256" key="1">
    <source>
        <dbReference type="ARBA" id="ARBA00006622"/>
    </source>
</evidence>
<keyword evidence="5 6" id="KW-0408">Iron</keyword>
<dbReference type="GO" id="GO:0016702">
    <property type="term" value="F:oxidoreductase activity, acting on single donors with incorporation of molecular oxygen, incorporation of two atoms of oxygen"/>
    <property type="evidence" value="ECO:0007669"/>
    <property type="project" value="InterPro"/>
</dbReference>
<name>A0A7Z1B0B2_9PSEU</name>
<evidence type="ECO:0000256" key="2">
    <source>
        <dbReference type="ARBA" id="ARBA00022723"/>
    </source>
</evidence>
<dbReference type="OrthoDB" id="4217976at2"/>
<organism evidence="7 8">
    <name type="scientific">Actinophytocola xinjiangensis</name>
    <dbReference type="NCBI Taxonomy" id="485602"/>
    <lineage>
        <taxon>Bacteria</taxon>
        <taxon>Bacillati</taxon>
        <taxon>Actinomycetota</taxon>
        <taxon>Actinomycetes</taxon>
        <taxon>Pseudonocardiales</taxon>
        <taxon>Pseudonocardiaceae</taxon>
    </lineage>
</organism>
<dbReference type="SUPFAM" id="SSF51182">
    <property type="entry name" value="RmlC-like cupins"/>
    <property type="match status" value="1"/>
</dbReference>
<evidence type="ECO:0000256" key="4">
    <source>
        <dbReference type="ARBA" id="ARBA00023002"/>
    </source>
</evidence>